<dbReference type="InterPro" id="IPR004031">
    <property type="entry name" value="PMP22/EMP/MP20/Claudin"/>
</dbReference>
<dbReference type="Proteomes" id="UP000028990">
    <property type="component" value="Unassembled WGS sequence"/>
</dbReference>
<dbReference type="Gene3D" id="1.20.140.150">
    <property type="match status" value="1"/>
</dbReference>
<keyword evidence="6 11" id="KW-0812">Transmembrane</keyword>
<feature type="transmembrane region" description="Helical" evidence="11">
    <location>
        <begin position="165"/>
        <end position="189"/>
    </location>
</feature>
<dbReference type="OMA" id="SECFRFH"/>
<keyword evidence="5" id="KW-1003">Cell membrane</keyword>
<dbReference type="PANTHER" id="PTHR12002">
    <property type="entry name" value="CLAUDIN"/>
    <property type="match status" value="1"/>
</dbReference>
<evidence type="ECO:0000256" key="5">
    <source>
        <dbReference type="ARBA" id="ARBA00022475"/>
    </source>
</evidence>
<keyword evidence="7" id="KW-0965">Cell junction</keyword>
<sequence length="229" mass="25079">MAWSFRGKLQLAGLFLSLLGWVCSCVTIVLPQWKTFNTELNEMDTWMMGLWEACINREEVGVVCKTFNSFLSLPRELQVARVLMLVSQGLGLLGLLLSVCGSECCQFHKTTKVLKRRLCLLGGTLETLASTTTLFPVSSVAHAIVQEFWDDGIPEIVPRWEFGDALFLGWAAGLFLAVGGLLLIVSTCLGKENGPSPRMADSTASPSWAPAEESNDASHLMQKPVNLDV</sequence>
<evidence type="ECO:0000256" key="9">
    <source>
        <dbReference type="ARBA" id="ARBA00023136"/>
    </source>
</evidence>
<dbReference type="eggNOG" id="ENOG502SNF0">
    <property type="taxonomic scope" value="Eukaryota"/>
</dbReference>
<keyword evidence="9 11" id="KW-0472">Membrane</keyword>
<keyword evidence="13" id="KW-1185">Reference proteome</keyword>
<evidence type="ECO:0000256" key="11">
    <source>
        <dbReference type="SAM" id="Phobius"/>
    </source>
</evidence>
<feature type="region of interest" description="Disordered" evidence="10">
    <location>
        <begin position="194"/>
        <end position="229"/>
    </location>
</feature>
<protein>
    <submittedName>
        <fullName evidence="12">Putative claudin-25</fullName>
    </submittedName>
</protein>
<feature type="transmembrane region" description="Helical" evidence="11">
    <location>
        <begin position="118"/>
        <end position="145"/>
    </location>
</feature>
<comment type="subcellular location">
    <subcellularLocation>
        <location evidence="1">Cell junction</location>
        <location evidence="1">Tight junction</location>
    </subcellularLocation>
    <subcellularLocation>
        <location evidence="2">Cell membrane</location>
        <topology evidence="2">Multi-pass membrane protein</topology>
    </subcellularLocation>
</comment>
<name>A0A091DG47_FUKDA</name>
<evidence type="ECO:0000256" key="7">
    <source>
        <dbReference type="ARBA" id="ARBA00022949"/>
    </source>
</evidence>
<gene>
    <name evidence="12" type="ORF">H920_07559</name>
</gene>
<evidence type="ECO:0000256" key="8">
    <source>
        <dbReference type="ARBA" id="ARBA00022989"/>
    </source>
</evidence>
<evidence type="ECO:0000256" key="3">
    <source>
        <dbReference type="ARBA" id="ARBA00008295"/>
    </source>
</evidence>
<evidence type="ECO:0000256" key="2">
    <source>
        <dbReference type="ARBA" id="ARBA00004651"/>
    </source>
</evidence>
<dbReference type="EMBL" id="KN122326">
    <property type="protein sequence ID" value="KFO31124.1"/>
    <property type="molecule type" value="Genomic_DNA"/>
</dbReference>
<evidence type="ECO:0000256" key="6">
    <source>
        <dbReference type="ARBA" id="ARBA00022692"/>
    </source>
</evidence>
<evidence type="ECO:0000313" key="12">
    <source>
        <dbReference type="EMBL" id="KFO31124.1"/>
    </source>
</evidence>
<reference evidence="12 13" key="1">
    <citation type="submission" date="2013-11" db="EMBL/GenBank/DDBJ databases">
        <title>The Damaraland mole rat (Fukomys damarensis) genome and evolution of African mole rats.</title>
        <authorList>
            <person name="Gladyshev V.N."/>
            <person name="Fang X."/>
        </authorList>
    </citation>
    <scope>NUCLEOTIDE SEQUENCE [LARGE SCALE GENOMIC DNA]</scope>
    <source>
        <tissue evidence="12">Liver</tissue>
    </source>
</reference>
<dbReference type="GO" id="GO:0005886">
    <property type="term" value="C:plasma membrane"/>
    <property type="evidence" value="ECO:0007669"/>
    <property type="project" value="UniProtKB-SubCell"/>
</dbReference>
<dbReference type="InterPro" id="IPR006187">
    <property type="entry name" value="Claudin"/>
</dbReference>
<dbReference type="STRING" id="885580.ENSFDAP00000013735"/>
<proteinExistence type="inferred from homology"/>
<keyword evidence="8 11" id="KW-1133">Transmembrane helix</keyword>
<dbReference type="GO" id="GO:0005923">
    <property type="term" value="C:bicellular tight junction"/>
    <property type="evidence" value="ECO:0007669"/>
    <property type="project" value="UniProtKB-SubCell"/>
</dbReference>
<dbReference type="Pfam" id="PF00822">
    <property type="entry name" value="PMP22_Claudin"/>
    <property type="match status" value="1"/>
</dbReference>
<dbReference type="PRINTS" id="PR01077">
    <property type="entry name" value="CLAUDIN"/>
</dbReference>
<dbReference type="GO" id="GO:0005198">
    <property type="term" value="F:structural molecule activity"/>
    <property type="evidence" value="ECO:0007669"/>
    <property type="project" value="InterPro"/>
</dbReference>
<evidence type="ECO:0000256" key="4">
    <source>
        <dbReference type="ARBA" id="ARBA00022427"/>
    </source>
</evidence>
<dbReference type="OrthoDB" id="8612291at2759"/>
<feature type="transmembrane region" description="Helical" evidence="11">
    <location>
        <begin position="79"/>
        <end position="97"/>
    </location>
</feature>
<evidence type="ECO:0000256" key="1">
    <source>
        <dbReference type="ARBA" id="ARBA00004435"/>
    </source>
</evidence>
<accession>A0A091DG47</accession>
<dbReference type="PROSITE" id="PS51257">
    <property type="entry name" value="PROKAR_LIPOPROTEIN"/>
    <property type="match status" value="1"/>
</dbReference>
<keyword evidence="4" id="KW-0796">Tight junction</keyword>
<comment type="similarity">
    <text evidence="3">Belongs to the claudin family.</text>
</comment>
<organism evidence="12 13">
    <name type="scientific">Fukomys damarensis</name>
    <name type="common">Damaraland mole rat</name>
    <name type="synonym">Cryptomys damarensis</name>
    <dbReference type="NCBI Taxonomy" id="885580"/>
    <lineage>
        <taxon>Eukaryota</taxon>
        <taxon>Metazoa</taxon>
        <taxon>Chordata</taxon>
        <taxon>Craniata</taxon>
        <taxon>Vertebrata</taxon>
        <taxon>Euteleostomi</taxon>
        <taxon>Mammalia</taxon>
        <taxon>Eutheria</taxon>
        <taxon>Euarchontoglires</taxon>
        <taxon>Glires</taxon>
        <taxon>Rodentia</taxon>
        <taxon>Hystricomorpha</taxon>
        <taxon>Bathyergidae</taxon>
        <taxon>Fukomys</taxon>
    </lineage>
</organism>
<evidence type="ECO:0000313" key="13">
    <source>
        <dbReference type="Proteomes" id="UP000028990"/>
    </source>
</evidence>
<dbReference type="AlphaFoldDB" id="A0A091DG47"/>
<evidence type="ECO:0000256" key="10">
    <source>
        <dbReference type="SAM" id="MobiDB-lite"/>
    </source>
</evidence>